<keyword evidence="1" id="KW-0863">Zinc-finger</keyword>
<keyword evidence="4" id="KW-0418">Kinase</keyword>
<sequence length="685" mass="76814">MPVAKLKASSSADVMKSEEPNDSLDTFIRQAIGKEPLLSFSRAGDSSVQWIQLLHALDQQEIPGWPLLTPLKVQMQKCDKCLREFCSPINYRRHIRVHHRLKKLDKDSAKNRDLLAAFWDKLSEDEAKEVISFKDVALEEVPGPSVIKSLTTLVKKSKLAVPQVCLRAGSALLDLVQARPPRFPISSQELFSILDDASERTFLCGAAMSMQKYIFDGEAGKIGVETKNLVACTSFLVEQKLVKAWLADKDAEALRCQKLLVEEEEAAQKRQVELLERKRQKKLRLKEQKAKEQKAWDMEEGKKNMDNSLEVNTWGETSSCSAVFDMDGQNTVISTDQVLPFLEPIPLPNPEEGVDYRTQMGFSNRYCDPGTSQNVERQVEQVDGCPRTIVSQWQTSLKSQRVVLNGFHAIHNSHGFKFEAMNKHGSKRERTAAMGNSNKMWSRKPKAISDGENLKIRAEKQPANQLDQNKSPELIIGSISVPLGKNLAEAHDRYPVECQTPKRNNVQERFSKYDHVQGVTNRSTIKFWRPVSRQERKNSLSVQNGIREFEVEVTAENSFLISSSSESCLKPSAVDGSDDILRMNLTSTLEESVQQRILQFDSNAAKTFLAGRWKNAIAGEHVTLVLSSNLEPPGCSEVEVDSSEKCMVKAEACEASTVGAAIGKYRTKLEKGAKTKYIPKQRSAT</sequence>
<dbReference type="OrthoDB" id="191139at2759"/>
<organism evidence="4 5">
    <name type="scientific">Hibiscus syriacus</name>
    <name type="common">Rose of Sharon</name>
    <dbReference type="NCBI Taxonomy" id="106335"/>
    <lineage>
        <taxon>Eukaryota</taxon>
        <taxon>Viridiplantae</taxon>
        <taxon>Streptophyta</taxon>
        <taxon>Embryophyta</taxon>
        <taxon>Tracheophyta</taxon>
        <taxon>Spermatophyta</taxon>
        <taxon>Magnoliopsida</taxon>
        <taxon>eudicotyledons</taxon>
        <taxon>Gunneridae</taxon>
        <taxon>Pentapetalae</taxon>
        <taxon>rosids</taxon>
        <taxon>malvids</taxon>
        <taxon>Malvales</taxon>
        <taxon>Malvaceae</taxon>
        <taxon>Malvoideae</taxon>
        <taxon>Hibiscus</taxon>
    </lineage>
</organism>
<dbReference type="GO" id="GO:0016301">
    <property type="term" value="F:kinase activity"/>
    <property type="evidence" value="ECO:0007669"/>
    <property type="project" value="UniProtKB-KW"/>
</dbReference>
<name>A0A6A3B6T9_HIBSY</name>
<evidence type="ECO:0000313" key="5">
    <source>
        <dbReference type="Proteomes" id="UP000436088"/>
    </source>
</evidence>
<keyword evidence="1" id="KW-0479">Metal-binding</keyword>
<reference evidence="4" key="1">
    <citation type="submission" date="2019-09" db="EMBL/GenBank/DDBJ databases">
        <title>Draft genome information of white flower Hibiscus syriacus.</title>
        <authorList>
            <person name="Kim Y.-M."/>
        </authorList>
    </citation>
    <scope>NUCLEOTIDE SEQUENCE [LARGE SCALE GENOMIC DNA]</scope>
    <source>
        <strain evidence="4">YM2019G1</strain>
    </source>
</reference>
<evidence type="ECO:0000256" key="1">
    <source>
        <dbReference type="PROSITE-ProRule" id="PRU00042"/>
    </source>
</evidence>
<evidence type="ECO:0000256" key="2">
    <source>
        <dbReference type="SAM" id="Coils"/>
    </source>
</evidence>
<dbReference type="PANTHER" id="PTHR36055:SF1">
    <property type="entry name" value="C2H2-LIKE ZINC FINGER PROTEIN"/>
    <property type="match status" value="1"/>
</dbReference>
<dbReference type="EMBL" id="VEPZ02000927">
    <property type="protein sequence ID" value="KAE8710749.1"/>
    <property type="molecule type" value="Genomic_DNA"/>
</dbReference>
<keyword evidence="1" id="KW-0862">Zinc</keyword>
<keyword evidence="5" id="KW-1185">Reference proteome</keyword>
<proteinExistence type="predicted"/>
<gene>
    <name evidence="4" type="ORF">F3Y22_tig00110319pilonHSYRG00256</name>
</gene>
<dbReference type="PANTHER" id="PTHR36055">
    <property type="entry name" value="C2H2-LIKE ZINC FINGER PROTEIN"/>
    <property type="match status" value="1"/>
</dbReference>
<keyword evidence="4" id="KW-0675">Receptor</keyword>
<accession>A0A6A3B6T9</accession>
<keyword evidence="4" id="KW-0808">Transferase</keyword>
<comment type="caution">
    <text evidence="4">The sequence shown here is derived from an EMBL/GenBank/DDBJ whole genome shotgun (WGS) entry which is preliminary data.</text>
</comment>
<feature type="coiled-coil region" evidence="2">
    <location>
        <begin position="258"/>
        <end position="295"/>
    </location>
</feature>
<dbReference type="InterPro" id="IPR013087">
    <property type="entry name" value="Znf_C2H2_type"/>
</dbReference>
<dbReference type="PROSITE" id="PS50157">
    <property type="entry name" value="ZINC_FINGER_C2H2_2"/>
    <property type="match status" value="1"/>
</dbReference>
<keyword evidence="2" id="KW-0175">Coiled coil</keyword>
<dbReference type="PROSITE" id="PS00028">
    <property type="entry name" value="ZINC_FINGER_C2H2_1"/>
    <property type="match status" value="1"/>
</dbReference>
<evidence type="ECO:0000313" key="4">
    <source>
        <dbReference type="EMBL" id="KAE8710749.1"/>
    </source>
</evidence>
<feature type="domain" description="C2H2-type" evidence="3">
    <location>
        <begin position="76"/>
        <end position="103"/>
    </location>
</feature>
<protein>
    <submittedName>
        <fullName evidence="4">Receptor protein kinase</fullName>
    </submittedName>
</protein>
<evidence type="ECO:0000259" key="3">
    <source>
        <dbReference type="PROSITE" id="PS50157"/>
    </source>
</evidence>
<dbReference type="AlphaFoldDB" id="A0A6A3B6T9"/>
<dbReference type="Proteomes" id="UP000436088">
    <property type="component" value="Unassembled WGS sequence"/>
</dbReference>
<dbReference type="GO" id="GO:0008270">
    <property type="term" value="F:zinc ion binding"/>
    <property type="evidence" value="ECO:0007669"/>
    <property type="project" value="UniProtKB-KW"/>
</dbReference>